<dbReference type="InterPro" id="IPR008926">
    <property type="entry name" value="RNR_R1-su_N"/>
</dbReference>
<keyword evidence="7" id="KW-0215">Deoxyribonucleotide synthesis</keyword>
<evidence type="ECO:0000259" key="13">
    <source>
        <dbReference type="Pfam" id="PF00317"/>
    </source>
</evidence>
<evidence type="ECO:0000256" key="2">
    <source>
        <dbReference type="ARBA" id="ARBA00007405"/>
    </source>
</evidence>
<evidence type="ECO:0000256" key="11">
    <source>
        <dbReference type="RuleBase" id="RU364064"/>
    </source>
</evidence>
<dbReference type="SUPFAM" id="SSF48168">
    <property type="entry name" value="R1 subunit of ribonucleotide reductase, N-terminal domain"/>
    <property type="match status" value="1"/>
</dbReference>
<comment type="cofactor">
    <cofactor evidence="1 11">
        <name>adenosylcob(III)alamin</name>
        <dbReference type="ChEBI" id="CHEBI:18408"/>
    </cofactor>
</comment>
<dbReference type="GO" id="GO:0005524">
    <property type="term" value="F:ATP binding"/>
    <property type="evidence" value="ECO:0007669"/>
    <property type="project" value="InterPro"/>
</dbReference>
<organism evidence="15 16">
    <name type="scientific">Candidatus Berkelbacteria bacterium CG08_land_8_20_14_0_20_39_8</name>
    <dbReference type="NCBI Taxonomy" id="1974511"/>
    <lineage>
        <taxon>Bacteria</taxon>
        <taxon>Candidatus Berkelbacteria</taxon>
    </lineage>
</organism>
<protein>
    <recommendedName>
        <fullName evidence="11">Vitamin B12-dependent ribonucleotide reductase</fullName>
        <ecNumber evidence="11">1.17.4.1</ecNumber>
    </recommendedName>
</protein>
<accession>A0A2M6YBQ3</accession>
<feature type="non-terminal residue" evidence="15">
    <location>
        <position position="438"/>
    </location>
</feature>
<gene>
    <name evidence="15" type="ORF">COT12_02785</name>
</gene>
<feature type="domain" description="Ribonucleotide reductase large subunit N-terminal" evidence="13">
    <location>
        <begin position="52"/>
        <end position="131"/>
    </location>
</feature>
<evidence type="ECO:0000256" key="5">
    <source>
        <dbReference type="ARBA" id="ARBA00022741"/>
    </source>
</evidence>
<dbReference type="Gene3D" id="3.20.70.20">
    <property type="match status" value="1"/>
</dbReference>
<keyword evidence="9 11" id="KW-0170">Cobalt</keyword>
<comment type="caution">
    <text evidence="15">The sequence shown here is derived from an EMBL/GenBank/DDBJ whole genome shotgun (WGS) entry which is preliminary data.</text>
</comment>
<dbReference type="GO" id="GO:0009263">
    <property type="term" value="P:deoxyribonucleotide biosynthetic process"/>
    <property type="evidence" value="ECO:0007669"/>
    <property type="project" value="UniProtKB-KW"/>
</dbReference>
<evidence type="ECO:0000256" key="10">
    <source>
        <dbReference type="ARBA" id="ARBA00047754"/>
    </source>
</evidence>
<evidence type="ECO:0000256" key="7">
    <source>
        <dbReference type="ARBA" id="ARBA00023116"/>
    </source>
</evidence>
<dbReference type="PANTHER" id="PTHR43371:SF1">
    <property type="entry name" value="RIBONUCLEOSIDE-DIPHOSPHATE REDUCTASE"/>
    <property type="match status" value="1"/>
</dbReference>
<comment type="function">
    <text evidence="11">Catalyzes the reduction of ribonucleotides to deoxyribonucleotides. May function to provide a pool of deoxyribonucleotide precursors for DNA repair during oxygen limitation and/or for immediate growth after restoration of oxygen.</text>
</comment>
<dbReference type="GO" id="GO:0071897">
    <property type="term" value="P:DNA biosynthetic process"/>
    <property type="evidence" value="ECO:0007669"/>
    <property type="project" value="UniProtKB-KW"/>
</dbReference>
<evidence type="ECO:0000256" key="6">
    <source>
        <dbReference type="ARBA" id="ARBA00023002"/>
    </source>
</evidence>
<dbReference type="Pfam" id="PF02867">
    <property type="entry name" value="Ribonuc_red_lgC"/>
    <property type="match status" value="1"/>
</dbReference>
<dbReference type="GO" id="GO:0031419">
    <property type="term" value="F:cobalamin binding"/>
    <property type="evidence" value="ECO:0007669"/>
    <property type="project" value="UniProtKB-KW"/>
</dbReference>
<evidence type="ECO:0000256" key="8">
    <source>
        <dbReference type="ARBA" id="ARBA00023157"/>
    </source>
</evidence>
<dbReference type="PRINTS" id="PR01183">
    <property type="entry name" value="RIBORDTASEM1"/>
</dbReference>
<dbReference type="NCBIfam" id="TIGR02504">
    <property type="entry name" value="NrdJ_Z"/>
    <property type="match status" value="1"/>
</dbReference>
<comment type="catalytic activity">
    <reaction evidence="10 11">
        <text>a 2'-deoxyribonucleoside 5'-diphosphate + [thioredoxin]-disulfide + H2O = a ribonucleoside 5'-diphosphate + [thioredoxin]-dithiol</text>
        <dbReference type="Rhea" id="RHEA:23252"/>
        <dbReference type="Rhea" id="RHEA-COMP:10698"/>
        <dbReference type="Rhea" id="RHEA-COMP:10700"/>
        <dbReference type="ChEBI" id="CHEBI:15377"/>
        <dbReference type="ChEBI" id="CHEBI:29950"/>
        <dbReference type="ChEBI" id="CHEBI:50058"/>
        <dbReference type="ChEBI" id="CHEBI:57930"/>
        <dbReference type="ChEBI" id="CHEBI:73316"/>
        <dbReference type="EC" id="1.17.4.1"/>
    </reaction>
</comment>
<reference evidence="16" key="1">
    <citation type="submission" date="2017-09" db="EMBL/GenBank/DDBJ databases">
        <title>Depth-based differentiation of microbial function through sediment-hosted aquifers and enrichment of novel symbionts in the deep terrestrial subsurface.</title>
        <authorList>
            <person name="Probst A.J."/>
            <person name="Ladd B."/>
            <person name="Jarett J.K."/>
            <person name="Geller-Mcgrath D.E."/>
            <person name="Sieber C.M.K."/>
            <person name="Emerson J.B."/>
            <person name="Anantharaman K."/>
            <person name="Thomas B.C."/>
            <person name="Malmstrom R."/>
            <person name="Stieglmeier M."/>
            <person name="Klingl A."/>
            <person name="Woyke T."/>
            <person name="Ryan C.M."/>
            <person name="Banfield J.F."/>
        </authorList>
    </citation>
    <scope>NUCLEOTIDE SEQUENCE [LARGE SCALE GENOMIC DNA]</scope>
</reference>
<dbReference type="SUPFAM" id="SSF51998">
    <property type="entry name" value="PFL-like glycyl radical enzymes"/>
    <property type="match status" value="1"/>
</dbReference>
<evidence type="ECO:0000259" key="14">
    <source>
        <dbReference type="Pfam" id="PF02867"/>
    </source>
</evidence>
<feature type="domain" description="Ribonucleotide reductase large subunit C-terminal" evidence="14">
    <location>
        <begin position="134"/>
        <end position="438"/>
    </location>
</feature>
<dbReference type="EMBL" id="PEXI01000087">
    <property type="protein sequence ID" value="PIU24115.1"/>
    <property type="molecule type" value="Genomic_DNA"/>
</dbReference>
<dbReference type="PANTHER" id="PTHR43371">
    <property type="entry name" value="VITAMIN B12-DEPENDENT RIBONUCLEOTIDE REDUCTASE"/>
    <property type="match status" value="1"/>
</dbReference>
<dbReference type="GO" id="GO:0004748">
    <property type="term" value="F:ribonucleoside-diphosphate reductase activity, thioredoxin disulfide as acceptor"/>
    <property type="evidence" value="ECO:0007669"/>
    <property type="project" value="UniProtKB-EC"/>
</dbReference>
<dbReference type="InterPro" id="IPR013509">
    <property type="entry name" value="RNR_lsu_N"/>
</dbReference>
<dbReference type="AlphaFoldDB" id="A0A2M6YBQ3"/>
<dbReference type="UniPathway" id="UPA00326"/>
<evidence type="ECO:0000256" key="9">
    <source>
        <dbReference type="ARBA" id="ARBA00023285"/>
    </source>
</evidence>
<evidence type="ECO:0000256" key="4">
    <source>
        <dbReference type="ARBA" id="ARBA00022634"/>
    </source>
</evidence>
<proteinExistence type="inferred from homology"/>
<keyword evidence="5 11" id="KW-0547">Nucleotide-binding</keyword>
<dbReference type="CDD" id="cd02888">
    <property type="entry name" value="RNR_II_dimer"/>
    <property type="match status" value="1"/>
</dbReference>
<keyword evidence="6 11" id="KW-0560">Oxidoreductase</keyword>
<evidence type="ECO:0000256" key="3">
    <source>
        <dbReference type="ARBA" id="ARBA00022628"/>
    </source>
</evidence>
<evidence type="ECO:0000256" key="1">
    <source>
        <dbReference type="ARBA" id="ARBA00001922"/>
    </source>
</evidence>
<sequence>MAGTTETKSGSSSTDLANKESDLALFETSEETISKIKNPTEVGSDWPEPKISENSRMVLERRYLKKDDKGRPIETPKDMFMRVAKTIAAADKTYDKKANIDELAKRFYQMMANFEFMPNSPTLMNAGRDLGQLSGCFVLPIGDSMEEIFDAVKYTALIHKSGGGTGFSFSKLRPSGDRVKSTSGVSSGPISFMTAFNAATETVKQGGTRRGANMGILRVDHPDILSFINAKLEENALNNFNISVAITDKFMAAVEKKTDYDLINPRDGKSIGKLNAKEVFDKIVENAWKNGEPGIIFIDRINKYNPTPEIGEIESTNPCGEQPLLPYESCNLGSLNLGRDVKTDEKGKSEIDWDKLEQLIFDSIHFLDNVIDLNNYPLPQIDKMTRANRKIGLGVMGFADMLIKLGVPYNSEKAITLAKKVMKYVDEKSKEESQILAK</sequence>
<keyword evidence="8" id="KW-1015">Disulfide bond</keyword>
<feature type="compositionally biased region" description="Low complexity" evidence="12">
    <location>
        <begin position="1"/>
        <end position="14"/>
    </location>
</feature>
<keyword evidence="4 11" id="KW-0237">DNA synthesis</keyword>
<dbReference type="EC" id="1.17.4.1" evidence="11"/>
<dbReference type="InterPro" id="IPR050862">
    <property type="entry name" value="RdRp_reductase_class-2"/>
</dbReference>
<evidence type="ECO:0000313" key="16">
    <source>
        <dbReference type="Proteomes" id="UP000229896"/>
    </source>
</evidence>
<evidence type="ECO:0000313" key="15">
    <source>
        <dbReference type="EMBL" id="PIU24115.1"/>
    </source>
</evidence>
<dbReference type="Pfam" id="PF00317">
    <property type="entry name" value="Ribonuc_red_lgN"/>
    <property type="match status" value="1"/>
</dbReference>
<dbReference type="Proteomes" id="UP000229896">
    <property type="component" value="Unassembled WGS sequence"/>
</dbReference>
<name>A0A2M6YBQ3_9BACT</name>
<keyword evidence="3 11" id="KW-0846">Cobalamin</keyword>
<feature type="region of interest" description="Disordered" evidence="12">
    <location>
        <begin position="1"/>
        <end position="22"/>
    </location>
</feature>
<comment type="similarity">
    <text evidence="2 11">Belongs to the ribonucleoside diphosphate reductase class-2 family.</text>
</comment>
<dbReference type="InterPro" id="IPR013344">
    <property type="entry name" value="RNR_NrdJ/NrdZ"/>
</dbReference>
<evidence type="ECO:0000256" key="12">
    <source>
        <dbReference type="SAM" id="MobiDB-lite"/>
    </source>
</evidence>
<dbReference type="InterPro" id="IPR000788">
    <property type="entry name" value="RNR_lg_C"/>
</dbReference>